<feature type="region of interest" description="Disordered" evidence="1">
    <location>
        <begin position="196"/>
        <end position="219"/>
    </location>
</feature>
<name>A0A494W035_9SPHN</name>
<reference evidence="2 3" key="1">
    <citation type="submission" date="2018-05" db="EMBL/GenBank/DDBJ databases">
        <title>Complete Genome Sequence of the Nonylphenol-Degrading Bacterium Sphingobium amiense DSM 16289T.</title>
        <authorList>
            <person name="Ootsuka M."/>
            <person name="Nishizawa T."/>
            <person name="Ohta H."/>
        </authorList>
    </citation>
    <scope>NUCLEOTIDE SEQUENCE [LARGE SCALE GENOMIC DNA]</scope>
    <source>
        <strain evidence="2 3">DSM 16289</strain>
    </source>
</reference>
<protein>
    <recommendedName>
        <fullName evidence="4">DUF1376 domain-containing protein</fullName>
    </recommendedName>
</protein>
<sequence length="228" mass="24999">MSFRDARSIMADIAVAGMTPEQMVLVMELYGSAVAEAASVTKSVTSNATLRTANAERQARYRARQKQREAGESVTDDVTHNAASDDGDVTSVTPTPSPAPSLFLPPDPQPKPTPTHTPATETRARKGTRLAEDWQPEPLSEKHTAMVENWPPGAFVREREKFRNYWLAKSGAGATKTDWQRTWINWLLSADERMPTHGTGNRHQAGSGGHGGQFRDPVFDYLAQSHGS</sequence>
<dbReference type="Proteomes" id="UP000279959">
    <property type="component" value="Chromosome"/>
</dbReference>
<feature type="region of interest" description="Disordered" evidence="1">
    <location>
        <begin position="62"/>
        <end position="133"/>
    </location>
</feature>
<dbReference type="AlphaFoldDB" id="A0A494W035"/>
<evidence type="ECO:0000256" key="1">
    <source>
        <dbReference type="SAM" id="MobiDB-lite"/>
    </source>
</evidence>
<accession>A0A494W035</accession>
<organism evidence="2 3">
    <name type="scientific">Sphingobium amiense</name>
    <dbReference type="NCBI Taxonomy" id="135719"/>
    <lineage>
        <taxon>Bacteria</taxon>
        <taxon>Pseudomonadati</taxon>
        <taxon>Pseudomonadota</taxon>
        <taxon>Alphaproteobacteria</taxon>
        <taxon>Sphingomonadales</taxon>
        <taxon>Sphingomonadaceae</taxon>
        <taxon>Sphingobium</taxon>
    </lineage>
</organism>
<feature type="compositionally biased region" description="Pro residues" evidence="1">
    <location>
        <begin position="95"/>
        <end position="115"/>
    </location>
</feature>
<dbReference type="EMBL" id="AP018664">
    <property type="protein sequence ID" value="BBD98034.1"/>
    <property type="molecule type" value="Genomic_DNA"/>
</dbReference>
<evidence type="ECO:0000313" key="3">
    <source>
        <dbReference type="Proteomes" id="UP000279959"/>
    </source>
</evidence>
<keyword evidence="3" id="KW-1185">Reference proteome</keyword>
<evidence type="ECO:0008006" key="4">
    <source>
        <dbReference type="Google" id="ProtNLM"/>
    </source>
</evidence>
<evidence type="ECO:0000313" key="2">
    <source>
        <dbReference type="EMBL" id="BBD98034.1"/>
    </source>
</evidence>
<dbReference type="KEGG" id="sami:SAMIE_1015350"/>
<gene>
    <name evidence="2" type="ORF">SAMIE_1015350</name>
</gene>
<proteinExistence type="predicted"/>